<dbReference type="GO" id="GO:0005524">
    <property type="term" value="F:ATP binding"/>
    <property type="evidence" value="ECO:0007669"/>
    <property type="project" value="UniProtKB-KW"/>
</dbReference>
<feature type="transmembrane region" description="Helical" evidence="9">
    <location>
        <begin position="140"/>
        <end position="164"/>
    </location>
</feature>
<dbReference type="SMART" id="SM00382">
    <property type="entry name" value="AAA"/>
    <property type="match status" value="1"/>
</dbReference>
<keyword evidence="3" id="KW-1003">Cell membrane</keyword>
<evidence type="ECO:0000256" key="7">
    <source>
        <dbReference type="ARBA" id="ARBA00022989"/>
    </source>
</evidence>
<dbReference type="GO" id="GO:0015421">
    <property type="term" value="F:ABC-type oligopeptide transporter activity"/>
    <property type="evidence" value="ECO:0007669"/>
    <property type="project" value="TreeGrafter"/>
</dbReference>
<dbReference type="EMBL" id="DSVL01000234">
    <property type="protein sequence ID" value="HFH29351.1"/>
    <property type="molecule type" value="Genomic_DNA"/>
</dbReference>
<dbReference type="PROSITE" id="PS50893">
    <property type="entry name" value="ABC_TRANSPORTER_2"/>
    <property type="match status" value="1"/>
</dbReference>
<dbReference type="InterPro" id="IPR039421">
    <property type="entry name" value="Type_1_exporter"/>
</dbReference>
<feature type="transmembrane region" description="Helical" evidence="9">
    <location>
        <begin position="65"/>
        <end position="87"/>
    </location>
</feature>
<evidence type="ECO:0000256" key="3">
    <source>
        <dbReference type="ARBA" id="ARBA00022475"/>
    </source>
</evidence>
<dbReference type="Pfam" id="PF00664">
    <property type="entry name" value="ABC_membrane"/>
    <property type="match status" value="1"/>
</dbReference>
<evidence type="ECO:0000259" key="11">
    <source>
        <dbReference type="PROSITE" id="PS50929"/>
    </source>
</evidence>
<feature type="transmembrane region" description="Helical" evidence="9">
    <location>
        <begin position="291"/>
        <end position="310"/>
    </location>
</feature>
<feature type="domain" description="ABC transmembrane type-1" evidence="11">
    <location>
        <begin position="29"/>
        <end position="312"/>
    </location>
</feature>
<dbReference type="Gene3D" id="1.20.1560.10">
    <property type="entry name" value="ABC transporter type 1, transmembrane domain"/>
    <property type="match status" value="1"/>
</dbReference>
<evidence type="ECO:0000256" key="1">
    <source>
        <dbReference type="ARBA" id="ARBA00004651"/>
    </source>
</evidence>
<feature type="transmembrane region" description="Helical" evidence="9">
    <location>
        <begin position="249"/>
        <end position="271"/>
    </location>
</feature>
<evidence type="ECO:0000256" key="8">
    <source>
        <dbReference type="ARBA" id="ARBA00023136"/>
    </source>
</evidence>
<dbReference type="InterPro" id="IPR003593">
    <property type="entry name" value="AAA+_ATPase"/>
</dbReference>
<keyword evidence="2" id="KW-0813">Transport</keyword>
<comment type="caution">
    <text evidence="12">The sequence shown here is derived from an EMBL/GenBank/DDBJ whole genome shotgun (WGS) entry which is preliminary data.</text>
</comment>
<dbReference type="CDD" id="cd18541">
    <property type="entry name" value="ABC_6TM_TmrB_like"/>
    <property type="match status" value="1"/>
</dbReference>
<evidence type="ECO:0000259" key="10">
    <source>
        <dbReference type="PROSITE" id="PS50893"/>
    </source>
</evidence>
<feature type="domain" description="ABC transporter" evidence="10">
    <location>
        <begin position="347"/>
        <end position="581"/>
    </location>
</feature>
<comment type="subcellular location">
    <subcellularLocation>
        <location evidence="1">Cell membrane</location>
        <topology evidence="1">Multi-pass membrane protein</topology>
    </subcellularLocation>
</comment>
<evidence type="ECO:0000256" key="5">
    <source>
        <dbReference type="ARBA" id="ARBA00022741"/>
    </source>
</evidence>
<dbReference type="AlphaFoldDB" id="A0A7C3E733"/>
<evidence type="ECO:0000256" key="4">
    <source>
        <dbReference type="ARBA" id="ARBA00022692"/>
    </source>
</evidence>
<sequence>MAEDNKKGYSIREFKSIIPYVIPYVPHYIAGLICLIFVDLGQIFIPQFIKSGIDLLSVRGATLKSLGILCLQILAVSAVISIGRFLWRFFINGASRKIETEIRQRLFNHLMTLSYDFYQNNKIGDLIARATNDLNAVRNALGIGFVAFFDSTVMAIGILVVMIVQDRDTALFSILPLPVITLLIVGFGTMIGQRFVKVQEAYSKMSETVQETFAGIRIIKSFVKESWFIHLFGKNNDDYRTANVSLVRVFGLFFPLISFLSGLTTLILLLVGGGKVIDGQISPGTLVALFSYLQMLIWPMLGMGFLINMIQRGATSLGRINEILSTPPAIYSRSTIKHPETSSVASIQVKNLYFSYSDGTPALRGLSFDIPPGAIVGIMGRTGSGKSTLLKTFCRLIDPPDNTVFVNGIDVKDWDLTELRLHFGMTPQDSFLFSDSVKNNIIFGNEEATEHLVQEIVELTSLSRDLKDFKDGWNTVIGERGLSLSGGQKQRVSIARAIIRNPDILLLDDAFSAVDTETEQHILQGVLKHRKGKTTVIVSHRVSTLKKADYVIVLEQGRVLEAGSPHQLLQNGGYYAEMAELQRLEHHHG</sequence>
<keyword evidence="4 9" id="KW-0812">Transmembrane</keyword>
<dbReference type="Pfam" id="PF00005">
    <property type="entry name" value="ABC_tran"/>
    <property type="match status" value="1"/>
</dbReference>
<evidence type="ECO:0000256" key="2">
    <source>
        <dbReference type="ARBA" id="ARBA00022448"/>
    </source>
</evidence>
<evidence type="ECO:0000313" key="12">
    <source>
        <dbReference type="EMBL" id="HFH29351.1"/>
    </source>
</evidence>
<dbReference type="Gene3D" id="3.40.50.300">
    <property type="entry name" value="P-loop containing nucleotide triphosphate hydrolases"/>
    <property type="match status" value="1"/>
</dbReference>
<dbReference type="InterPro" id="IPR036640">
    <property type="entry name" value="ABC1_TM_sf"/>
</dbReference>
<keyword evidence="6 12" id="KW-0067">ATP-binding</keyword>
<dbReference type="PANTHER" id="PTHR43394:SF1">
    <property type="entry name" value="ATP-BINDING CASSETTE SUB-FAMILY B MEMBER 10, MITOCHONDRIAL"/>
    <property type="match status" value="1"/>
</dbReference>
<dbReference type="PROSITE" id="PS50929">
    <property type="entry name" value="ABC_TM1F"/>
    <property type="match status" value="1"/>
</dbReference>
<feature type="transmembrane region" description="Helical" evidence="9">
    <location>
        <begin position="21"/>
        <end position="45"/>
    </location>
</feature>
<keyword evidence="8 9" id="KW-0472">Membrane</keyword>
<gene>
    <name evidence="12" type="ORF">ENS59_07545</name>
</gene>
<dbReference type="PROSITE" id="PS00211">
    <property type="entry name" value="ABC_TRANSPORTER_1"/>
    <property type="match status" value="1"/>
</dbReference>
<accession>A0A7C3E733</accession>
<keyword evidence="7 9" id="KW-1133">Transmembrane helix</keyword>
<evidence type="ECO:0000256" key="6">
    <source>
        <dbReference type="ARBA" id="ARBA00022840"/>
    </source>
</evidence>
<keyword evidence="5" id="KW-0547">Nucleotide-binding</keyword>
<dbReference type="FunFam" id="3.40.50.300:FF:000221">
    <property type="entry name" value="Multidrug ABC transporter ATP-binding protein"/>
    <property type="match status" value="1"/>
</dbReference>
<dbReference type="GO" id="GO:0005886">
    <property type="term" value="C:plasma membrane"/>
    <property type="evidence" value="ECO:0007669"/>
    <property type="project" value="UniProtKB-SubCell"/>
</dbReference>
<dbReference type="InterPro" id="IPR003439">
    <property type="entry name" value="ABC_transporter-like_ATP-bd"/>
</dbReference>
<dbReference type="PANTHER" id="PTHR43394">
    <property type="entry name" value="ATP-DEPENDENT PERMEASE MDL1, MITOCHONDRIAL"/>
    <property type="match status" value="1"/>
</dbReference>
<organism evidence="12">
    <name type="scientific">Gracilinema caldarium</name>
    <dbReference type="NCBI Taxonomy" id="215591"/>
    <lineage>
        <taxon>Bacteria</taxon>
        <taxon>Pseudomonadati</taxon>
        <taxon>Spirochaetota</taxon>
        <taxon>Spirochaetia</taxon>
        <taxon>Spirochaetales</taxon>
        <taxon>Breznakiellaceae</taxon>
        <taxon>Gracilinema</taxon>
    </lineage>
</organism>
<dbReference type="InterPro" id="IPR027417">
    <property type="entry name" value="P-loop_NTPase"/>
</dbReference>
<proteinExistence type="predicted"/>
<reference evidence="12" key="1">
    <citation type="journal article" date="2020" name="mSystems">
        <title>Genome- and Community-Level Interaction Insights into Carbon Utilization and Element Cycling Functions of Hydrothermarchaeota in Hydrothermal Sediment.</title>
        <authorList>
            <person name="Zhou Z."/>
            <person name="Liu Y."/>
            <person name="Xu W."/>
            <person name="Pan J."/>
            <person name="Luo Z.H."/>
            <person name="Li M."/>
        </authorList>
    </citation>
    <scope>NUCLEOTIDE SEQUENCE [LARGE SCALE GENOMIC DNA]</scope>
    <source>
        <strain evidence="12">SpSt-503</strain>
    </source>
</reference>
<protein>
    <submittedName>
        <fullName evidence="12">ABC transporter ATP-binding protein</fullName>
    </submittedName>
</protein>
<name>A0A7C3E733_9SPIR</name>
<evidence type="ECO:0000256" key="9">
    <source>
        <dbReference type="SAM" id="Phobius"/>
    </source>
</evidence>
<dbReference type="InterPro" id="IPR011527">
    <property type="entry name" value="ABC1_TM_dom"/>
</dbReference>
<dbReference type="GO" id="GO:0016887">
    <property type="term" value="F:ATP hydrolysis activity"/>
    <property type="evidence" value="ECO:0007669"/>
    <property type="project" value="InterPro"/>
</dbReference>
<dbReference type="SUPFAM" id="SSF90123">
    <property type="entry name" value="ABC transporter transmembrane region"/>
    <property type="match status" value="1"/>
</dbReference>
<feature type="transmembrane region" description="Helical" evidence="9">
    <location>
        <begin position="170"/>
        <end position="191"/>
    </location>
</feature>
<dbReference type="InterPro" id="IPR017871">
    <property type="entry name" value="ABC_transporter-like_CS"/>
</dbReference>
<dbReference type="SUPFAM" id="SSF52540">
    <property type="entry name" value="P-loop containing nucleoside triphosphate hydrolases"/>
    <property type="match status" value="1"/>
</dbReference>